<sequence>MIPGVRHRATRRRSTGVITFDNVATAEGSATTTLNLTTGSNATIIVFVAGDITNAARVDGVAMTLIAKTSNAGMYYATGLSAGSHTVQTDRNGSTGHIVSALSYLGVTTVSGGTTNSGSGTSLSASAAGSGGIVVAGFDLASGSSDIANVTSNGVIRVRYRRTTGNCQVVADLNASPVTASNSYGSGWTSIGVRLT</sequence>
<dbReference type="GeneID" id="65127489"/>
<accession>A0A7G3VBZ2</accession>
<evidence type="ECO:0000313" key="2">
    <source>
        <dbReference type="Proteomes" id="UP000516417"/>
    </source>
</evidence>
<protein>
    <recommendedName>
        <fullName evidence="3">Minor tail protein</fullName>
    </recommendedName>
</protein>
<proteinExistence type="predicted"/>
<gene>
    <name evidence="1" type="primary">41</name>
    <name evidence="1" type="ORF">SEA_BARSTEN_41</name>
</gene>
<dbReference type="KEGG" id="vg:65127489"/>
<dbReference type="Proteomes" id="UP000516417">
    <property type="component" value="Segment"/>
</dbReference>
<evidence type="ECO:0008006" key="3">
    <source>
        <dbReference type="Google" id="ProtNLM"/>
    </source>
</evidence>
<evidence type="ECO:0000313" key="1">
    <source>
        <dbReference type="EMBL" id="QKY78396.1"/>
    </source>
</evidence>
<keyword evidence="2" id="KW-1185">Reference proteome</keyword>
<name>A0A7G3VBZ2_9CAUD</name>
<reference evidence="1 2" key="1">
    <citation type="submission" date="2020-05" db="EMBL/GenBank/DDBJ databases">
        <authorList>
            <person name="Harb P.C."/>
            <person name="OLoughlin J.P."/>
            <person name="Otto A."/>
            <person name="Pfleuger H."/>
            <person name="Reese A.E."/>
            <person name="Shuff O.J."/>
            <person name="Daniels C.J."/>
            <person name="Breitenberger C.A."/>
            <person name="Ball S.L."/>
            <person name="Garlena R.A."/>
            <person name="Russell D.A."/>
            <person name="Pope W.H."/>
            <person name="Jacobs-Sera D."/>
            <person name="Hatfull G.F."/>
        </authorList>
    </citation>
    <scope>NUCLEOTIDE SEQUENCE [LARGE SCALE GENOMIC DNA]</scope>
</reference>
<dbReference type="EMBL" id="MT498035">
    <property type="protein sequence ID" value="QKY78396.1"/>
    <property type="molecule type" value="Genomic_DNA"/>
</dbReference>
<dbReference type="RefSeq" id="YP_010109215.1">
    <property type="nucleotide sequence ID" value="NC_055856.1"/>
</dbReference>
<organism evidence="1 2">
    <name type="scientific">Gordonia Phage Barsten</name>
    <dbReference type="NCBI Taxonomy" id="2743907"/>
    <lineage>
        <taxon>Viruses</taxon>
        <taxon>Duplodnaviria</taxon>
        <taxon>Heunggongvirae</taxon>
        <taxon>Uroviricota</taxon>
        <taxon>Caudoviricetes</taxon>
        <taxon>Stackebrandtviridae</taxon>
        <taxon>Schenleyvirinae</taxon>
        <taxon>Vividuovirus</taxon>
        <taxon>Vividuovirus barsten</taxon>
    </lineage>
</organism>